<dbReference type="EMBL" id="VFOZ01000001">
    <property type="protein sequence ID" value="TQL95238.1"/>
    <property type="molecule type" value="Genomic_DNA"/>
</dbReference>
<dbReference type="Proteomes" id="UP000316096">
    <property type="component" value="Unassembled WGS sequence"/>
</dbReference>
<keyword evidence="1" id="KW-0489">Methyltransferase</keyword>
<dbReference type="Pfam" id="PF04672">
    <property type="entry name" value="Methyltransf_19"/>
    <property type="match status" value="1"/>
</dbReference>
<dbReference type="InterPro" id="IPR006764">
    <property type="entry name" value="SAM_dep_MeTrfase_SAV2177_type"/>
</dbReference>
<reference evidence="1 2" key="1">
    <citation type="submission" date="2019-06" db="EMBL/GenBank/DDBJ databases">
        <title>Sequencing the genomes of 1000 actinobacteria strains.</title>
        <authorList>
            <person name="Klenk H.-P."/>
        </authorList>
    </citation>
    <scope>NUCLEOTIDE SEQUENCE [LARGE SCALE GENOMIC DNA]</scope>
    <source>
        <strain evidence="1 2">DSM 102200</strain>
    </source>
</reference>
<dbReference type="GO" id="GO:0032259">
    <property type="term" value="P:methylation"/>
    <property type="evidence" value="ECO:0007669"/>
    <property type="project" value="UniProtKB-KW"/>
</dbReference>
<dbReference type="OrthoDB" id="3216820at2"/>
<dbReference type="CDD" id="cd02440">
    <property type="entry name" value="AdoMet_MTases"/>
    <property type="match status" value="1"/>
</dbReference>
<name>A0A543CDR1_9ACTN</name>
<keyword evidence="2" id="KW-1185">Reference proteome</keyword>
<keyword evidence="1" id="KW-0808">Transferase</keyword>
<evidence type="ECO:0000313" key="1">
    <source>
        <dbReference type="EMBL" id="TQL95238.1"/>
    </source>
</evidence>
<organism evidence="1 2">
    <name type="scientific">Actinoallomurus bryophytorum</name>
    <dbReference type="NCBI Taxonomy" id="1490222"/>
    <lineage>
        <taxon>Bacteria</taxon>
        <taxon>Bacillati</taxon>
        <taxon>Actinomycetota</taxon>
        <taxon>Actinomycetes</taxon>
        <taxon>Streptosporangiales</taxon>
        <taxon>Thermomonosporaceae</taxon>
        <taxon>Actinoallomurus</taxon>
    </lineage>
</organism>
<comment type="caution">
    <text evidence="1">The sequence shown here is derived from an EMBL/GenBank/DDBJ whole genome shotgun (WGS) entry which is preliminary data.</text>
</comment>
<dbReference type="PIRSF" id="PIRSF017393">
    <property type="entry name" value="MTase_SAV2177"/>
    <property type="match status" value="1"/>
</dbReference>
<gene>
    <name evidence="1" type="ORF">FB559_0736</name>
</gene>
<protein>
    <submittedName>
        <fullName evidence="1">S-adenosyl methyltransferase</fullName>
    </submittedName>
</protein>
<dbReference type="AlphaFoldDB" id="A0A543CDR1"/>
<accession>A0A543CDR1</accession>
<sequence>MADTTRASAGFHPRTPSEARVLDYLLGGKDNFAADREAAERAIALAPELPMMALESRKFLGRAVRFLADEGIRQFVDIGCGLPTQNNAHEVAQAAAPESRVVYVDIDPVVVSHASAILAGDERTGVIQADMREPDKILAHPGLRHLIDLDEPVAILLVSAFTAIPEDEVALDIVARLRQAISSGSWMVISHPISDSRPQVAEQIAAMYQAKDLSGAPRRHDIRSRAEVEPYFDKLDMADPGIVRLPAWRPGPAGPSVDPKMVWAIGGVGRKL</sequence>
<dbReference type="RefSeq" id="WP_141953213.1">
    <property type="nucleotide sequence ID" value="NZ_VFOZ01000001.1"/>
</dbReference>
<dbReference type="SUPFAM" id="SSF53335">
    <property type="entry name" value="S-adenosyl-L-methionine-dependent methyltransferases"/>
    <property type="match status" value="1"/>
</dbReference>
<dbReference type="Gene3D" id="3.40.50.150">
    <property type="entry name" value="Vaccinia Virus protein VP39"/>
    <property type="match status" value="1"/>
</dbReference>
<dbReference type="GO" id="GO:0008168">
    <property type="term" value="F:methyltransferase activity"/>
    <property type="evidence" value="ECO:0007669"/>
    <property type="project" value="UniProtKB-KW"/>
</dbReference>
<proteinExistence type="predicted"/>
<dbReference type="InterPro" id="IPR029063">
    <property type="entry name" value="SAM-dependent_MTases_sf"/>
</dbReference>
<evidence type="ECO:0000313" key="2">
    <source>
        <dbReference type="Proteomes" id="UP000316096"/>
    </source>
</evidence>